<evidence type="ECO:0000313" key="2">
    <source>
        <dbReference type="EMBL" id="RUT28124.1"/>
    </source>
</evidence>
<dbReference type="EMBL" id="RZNX01000011">
    <property type="protein sequence ID" value="RUT28124.1"/>
    <property type="molecule type" value="Genomic_DNA"/>
</dbReference>
<reference evidence="2 3" key="1">
    <citation type="submission" date="2018-12" db="EMBL/GenBank/DDBJ databases">
        <authorList>
            <person name="Sun L."/>
            <person name="Chen Z."/>
        </authorList>
    </citation>
    <scope>NUCLEOTIDE SEQUENCE [LARGE SCALE GENOMIC DNA]</scope>
    <source>
        <strain evidence="2 3">3-5-3</strain>
    </source>
</reference>
<dbReference type="Gene3D" id="2.40.50.1020">
    <property type="entry name" value="LytTr DNA-binding domain"/>
    <property type="match status" value="1"/>
</dbReference>
<proteinExistence type="predicted"/>
<dbReference type="GO" id="GO:0003677">
    <property type="term" value="F:DNA binding"/>
    <property type="evidence" value="ECO:0007669"/>
    <property type="project" value="InterPro"/>
</dbReference>
<gene>
    <name evidence="2" type="ORF">EJP77_18095</name>
</gene>
<dbReference type="RefSeq" id="WP_127200668.1">
    <property type="nucleotide sequence ID" value="NZ_RZNX01000011.1"/>
</dbReference>
<sequence length="117" mass="13647">MLQVSSAAPSRNVYEEFNPKLDAYYFKIGDYGLISFHGRNYTIKKRMSSADKAKLLSDSSFYRLTSNFYVNLDKITHIENQALYFKDKISGDKCIPVSRRTQEQIRRLLIKMNHIAI</sequence>
<keyword evidence="3" id="KW-1185">Reference proteome</keyword>
<dbReference type="Proteomes" id="UP000272464">
    <property type="component" value="Unassembled WGS sequence"/>
</dbReference>
<evidence type="ECO:0000313" key="3">
    <source>
        <dbReference type="Proteomes" id="UP000272464"/>
    </source>
</evidence>
<dbReference type="AlphaFoldDB" id="A0A433X1Y5"/>
<accession>A0A433X1Y5</accession>
<name>A0A433X1Y5_9BACL</name>
<dbReference type="InterPro" id="IPR007492">
    <property type="entry name" value="LytTR_DNA-bd_dom"/>
</dbReference>
<protein>
    <recommendedName>
        <fullName evidence="1">HTH LytTR-type domain-containing protein</fullName>
    </recommendedName>
</protein>
<feature type="domain" description="HTH LytTR-type" evidence="1">
    <location>
        <begin position="31"/>
        <end position="109"/>
    </location>
</feature>
<dbReference type="OrthoDB" id="2613016at2"/>
<evidence type="ECO:0000259" key="1">
    <source>
        <dbReference type="Pfam" id="PF04397"/>
    </source>
</evidence>
<comment type="caution">
    <text evidence="2">The sequence shown here is derived from an EMBL/GenBank/DDBJ whole genome shotgun (WGS) entry which is preliminary data.</text>
</comment>
<dbReference type="Pfam" id="PF04397">
    <property type="entry name" value="LytTR"/>
    <property type="match status" value="1"/>
</dbReference>
<organism evidence="2 3">
    <name type="scientific">Paenibacillus zeisoli</name>
    <dbReference type="NCBI Taxonomy" id="2496267"/>
    <lineage>
        <taxon>Bacteria</taxon>
        <taxon>Bacillati</taxon>
        <taxon>Bacillota</taxon>
        <taxon>Bacilli</taxon>
        <taxon>Bacillales</taxon>
        <taxon>Paenibacillaceae</taxon>
        <taxon>Paenibacillus</taxon>
    </lineage>
</organism>